<dbReference type="InterPro" id="IPR013750">
    <property type="entry name" value="GHMP_kinase_C_dom"/>
</dbReference>
<dbReference type="InterPro" id="IPR019741">
    <property type="entry name" value="Galactokinase_CS"/>
</dbReference>
<dbReference type="PANTHER" id="PTHR10457">
    <property type="entry name" value="MEVALONATE KINASE/GALACTOKINASE"/>
    <property type="match status" value="1"/>
</dbReference>
<dbReference type="PIRSF" id="PIRSF000530">
    <property type="entry name" value="Galactokinase"/>
    <property type="match status" value="1"/>
</dbReference>
<evidence type="ECO:0000259" key="7">
    <source>
        <dbReference type="Pfam" id="PF08544"/>
    </source>
</evidence>
<dbReference type="PRINTS" id="PR00473">
    <property type="entry name" value="GALCTOKINASE"/>
</dbReference>
<dbReference type="InterPro" id="IPR019539">
    <property type="entry name" value="GalKase_N"/>
</dbReference>
<dbReference type="Pfam" id="PF00288">
    <property type="entry name" value="GHMP_kinases_N"/>
    <property type="match status" value="1"/>
</dbReference>
<dbReference type="PRINTS" id="PR00959">
    <property type="entry name" value="MEVGALKINASE"/>
</dbReference>
<dbReference type="OrthoDB" id="187738at2759"/>
<dbReference type="InterPro" id="IPR000705">
    <property type="entry name" value="Galactokinase"/>
</dbReference>
<dbReference type="Gene3D" id="3.30.70.890">
    <property type="entry name" value="GHMP kinase, C-terminal domain"/>
    <property type="match status" value="1"/>
</dbReference>
<dbReference type="SUPFAM" id="SSF54211">
    <property type="entry name" value="Ribosomal protein S5 domain 2-like"/>
    <property type="match status" value="1"/>
</dbReference>
<dbReference type="InterPro" id="IPR006203">
    <property type="entry name" value="GHMP_knse_ATP-bd_CS"/>
</dbReference>
<evidence type="ECO:0000259" key="8">
    <source>
        <dbReference type="Pfam" id="PF10509"/>
    </source>
</evidence>
<dbReference type="FunCoup" id="A2EFL5">
    <property type="interactions" value="313"/>
</dbReference>
<dbReference type="KEGG" id="tva:4766419"/>
<keyword evidence="2" id="KW-0808">Transferase</keyword>
<dbReference type="GO" id="GO:0004335">
    <property type="term" value="F:galactokinase activity"/>
    <property type="evidence" value="ECO:0000318"/>
    <property type="project" value="GO_Central"/>
</dbReference>
<dbReference type="InterPro" id="IPR036554">
    <property type="entry name" value="GHMP_kinase_C_sf"/>
</dbReference>
<dbReference type="AlphaFoldDB" id="A2EFL5"/>
<dbReference type="NCBIfam" id="TIGR00131">
    <property type="entry name" value="gal_kin"/>
    <property type="match status" value="1"/>
</dbReference>
<dbReference type="eggNOG" id="KOG0631">
    <property type="taxonomic scope" value="Eukaryota"/>
</dbReference>
<dbReference type="Gene3D" id="3.30.230.10">
    <property type="match status" value="1"/>
</dbReference>
<reference evidence="9" key="2">
    <citation type="journal article" date="2007" name="Science">
        <title>Draft genome sequence of the sexually transmitted pathogen Trichomonas vaginalis.</title>
        <authorList>
            <person name="Carlton J.M."/>
            <person name="Hirt R.P."/>
            <person name="Silva J.C."/>
            <person name="Delcher A.L."/>
            <person name="Schatz M."/>
            <person name="Zhao Q."/>
            <person name="Wortman J.R."/>
            <person name="Bidwell S.L."/>
            <person name="Alsmark U.C.M."/>
            <person name="Besteiro S."/>
            <person name="Sicheritz-Ponten T."/>
            <person name="Noel C.J."/>
            <person name="Dacks J.B."/>
            <person name="Foster P.G."/>
            <person name="Simillion C."/>
            <person name="Van de Peer Y."/>
            <person name="Miranda-Saavedra D."/>
            <person name="Barton G.J."/>
            <person name="Westrop G.D."/>
            <person name="Mueller S."/>
            <person name="Dessi D."/>
            <person name="Fiori P.L."/>
            <person name="Ren Q."/>
            <person name="Paulsen I."/>
            <person name="Zhang H."/>
            <person name="Bastida-Corcuera F.D."/>
            <person name="Simoes-Barbosa A."/>
            <person name="Brown M.T."/>
            <person name="Hayes R.D."/>
            <person name="Mukherjee M."/>
            <person name="Okumura C.Y."/>
            <person name="Schneider R."/>
            <person name="Smith A.J."/>
            <person name="Vanacova S."/>
            <person name="Villalvazo M."/>
            <person name="Haas B.J."/>
            <person name="Pertea M."/>
            <person name="Feldblyum T.V."/>
            <person name="Utterback T.R."/>
            <person name="Shu C.L."/>
            <person name="Osoegawa K."/>
            <person name="de Jong P.J."/>
            <person name="Hrdy I."/>
            <person name="Horvathova L."/>
            <person name="Zubacova Z."/>
            <person name="Dolezal P."/>
            <person name="Malik S.B."/>
            <person name="Logsdon J.M. Jr."/>
            <person name="Henze K."/>
            <person name="Gupta A."/>
            <person name="Wang C.C."/>
            <person name="Dunne R.L."/>
            <person name="Upcroft J.A."/>
            <person name="Upcroft P."/>
            <person name="White O."/>
            <person name="Salzberg S.L."/>
            <person name="Tang P."/>
            <person name="Chiu C.-H."/>
            <person name="Lee Y.-S."/>
            <person name="Embley T.M."/>
            <person name="Coombs G.H."/>
            <person name="Mottram J.C."/>
            <person name="Tachezy J."/>
            <person name="Fraser-Liggett C.M."/>
            <person name="Johnson P.J."/>
        </authorList>
    </citation>
    <scope>NUCLEOTIDE SEQUENCE [LARGE SCALE GENOMIC DNA]</scope>
    <source>
        <strain evidence="9">G3</strain>
    </source>
</reference>
<dbReference type="EMBL" id="DS113376">
    <property type="protein sequence ID" value="EAY08510.1"/>
    <property type="molecule type" value="Genomic_DNA"/>
</dbReference>
<keyword evidence="5" id="KW-0067">ATP-binding</keyword>
<evidence type="ECO:0000256" key="4">
    <source>
        <dbReference type="ARBA" id="ARBA00022777"/>
    </source>
</evidence>
<keyword evidence="4" id="KW-0418">Kinase</keyword>
<organism evidence="9 10">
    <name type="scientific">Trichomonas vaginalis (strain ATCC PRA-98 / G3)</name>
    <dbReference type="NCBI Taxonomy" id="412133"/>
    <lineage>
        <taxon>Eukaryota</taxon>
        <taxon>Metamonada</taxon>
        <taxon>Parabasalia</taxon>
        <taxon>Trichomonadida</taxon>
        <taxon>Trichomonadidae</taxon>
        <taxon>Trichomonas</taxon>
    </lineage>
</organism>
<keyword evidence="10" id="KW-1185">Reference proteome</keyword>
<reference evidence="9" key="1">
    <citation type="submission" date="2006-10" db="EMBL/GenBank/DDBJ databases">
        <authorList>
            <person name="Amadeo P."/>
            <person name="Zhao Q."/>
            <person name="Wortman J."/>
            <person name="Fraser-Liggett C."/>
            <person name="Carlton J."/>
        </authorList>
    </citation>
    <scope>NUCLEOTIDE SEQUENCE</scope>
    <source>
        <strain evidence="9">G3</strain>
    </source>
</reference>
<evidence type="ECO:0000256" key="1">
    <source>
        <dbReference type="ARBA" id="ARBA00006566"/>
    </source>
</evidence>
<dbReference type="InterPro" id="IPR006204">
    <property type="entry name" value="GHMP_kinase_N_dom"/>
</dbReference>
<dbReference type="Pfam" id="PF08544">
    <property type="entry name" value="GHMP_kinases_C"/>
    <property type="match status" value="1"/>
</dbReference>
<dbReference type="GO" id="GO:0005829">
    <property type="term" value="C:cytosol"/>
    <property type="evidence" value="ECO:0000318"/>
    <property type="project" value="GO_Central"/>
</dbReference>
<sequence>MSFNANDKLVQEMIPVFEKEFGVKPQFAGRAPGRVNLIGEHIDYCGFSVFPMALEGKFTTALLAANESGVLRVRNLDANLKGQDVKMCLDCLEGEGWVKYVESAVKTFLHGFKREVKGLDVLISGNVPLASGLSSSAALLCAVAMGLDLLTGGGADKGEMVEKCVEAEHRVGVMCGGMDQAISILGEKDHACVISFVPKITAKPVKLPPAHFVVAHTGVAAAKLATADDCYNRRVEEVRRAAELMMPGAKTIGEVVAKHGWDGAMELAKKLPEREGKLVLRDRAVHVVGEAHRVIKMDGASLQQWGELMKESHASCRDLYHCSCEALDALVEAGLKHGALGGRLTGAGWGGCTVFILAPEECPCKFIEGVKKDYYEPRGVKDPIIFATNAGEGAAAFKF</sequence>
<dbReference type="VEuPathDB" id="TrichDB:TVAG_487340"/>
<dbReference type="InterPro" id="IPR006206">
    <property type="entry name" value="Mevalonate/galactokinase"/>
</dbReference>
<name>A2EFL5_TRIV3</name>
<feature type="domain" description="GHMP kinase C-terminal" evidence="7">
    <location>
        <begin position="302"/>
        <end position="361"/>
    </location>
</feature>
<accession>A2EFL5</accession>
<evidence type="ECO:0000313" key="9">
    <source>
        <dbReference type="EMBL" id="EAY08510.1"/>
    </source>
</evidence>
<dbReference type="Pfam" id="PF10509">
    <property type="entry name" value="GalKase_gal_bdg"/>
    <property type="match status" value="1"/>
</dbReference>
<dbReference type="PANTHER" id="PTHR10457:SF7">
    <property type="entry name" value="GALACTOKINASE-RELATED"/>
    <property type="match status" value="1"/>
</dbReference>
<dbReference type="GO" id="GO:0005524">
    <property type="term" value="F:ATP binding"/>
    <property type="evidence" value="ECO:0007669"/>
    <property type="project" value="UniProtKB-KW"/>
</dbReference>
<dbReference type="InterPro" id="IPR020568">
    <property type="entry name" value="Ribosomal_Su5_D2-typ_SF"/>
</dbReference>
<evidence type="ECO:0000256" key="2">
    <source>
        <dbReference type="ARBA" id="ARBA00022679"/>
    </source>
</evidence>
<dbReference type="InParanoid" id="A2EFL5"/>
<dbReference type="GO" id="GO:0006012">
    <property type="term" value="P:galactose metabolic process"/>
    <property type="evidence" value="ECO:0000318"/>
    <property type="project" value="GO_Central"/>
</dbReference>
<feature type="domain" description="GHMP kinase N-terminal" evidence="6">
    <location>
        <begin position="100"/>
        <end position="186"/>
    </location>
</feature>
<dbReference type="VEuPathDB" id="TrichDB:TVAGG3_0980690"/>
<proteinExistence type="inferred from homology"/>
<feature type="domain" description="Galactokinase N-terminal" evidence="8">
    <location>
        <begin position="17"/>
        <end position="61"/>
    </location>
</feature>
<dbReference type="SMR" id="A2EFL5"/>
<dbReference type="InterPro" id="IPR014721">
    <property type="entry name" value="Ribsml_uS5_D2-typ_fold_subgr"/>
</dbReference>
<dbReference type="Proteomes" id="UP000001542">
    <property type="component" value="Unassembled WGS sequence"/>
</dbReference>
<evidence type="ECO:0000259" key="6">
    <source>
        <dbReference type="Pfam" id="PF00288"/>
    </source>
</evidence>
<dbReference type="PROSITE" id="PS00106">
    <property type="entry name" value="GALACTOKINASE"/>
    <property type="match status" value="1"/>
</dbReference>
<keyword evidence="3" id="KW-0547">Nucleotide-binding</keyword>
<evidence type="ECO:0000313" key="10">
    <source>
        <dbReference type="Proteomes" id="UP000001542"/>
    </source>
</evidence>
<dbReference type="PROSITE" id="PS00627">
    <property type="entry name" value="GHMP_KINASES_ATP"/>
    <property type="match status" value="1"/>
</dbReference>
<evidence type="ECO:0000256" key="3">
    <source>
        <dbReference type="ARBA" id="ARBA00022741"/>
    </source>
</evidence>
<protein>
    <submittedName>
        <fullName evidence="9">Galactokinase family protein</fullName>
    </submittedName>
</protein>
<gene>
    <name evidence="9" type="ORF">TVAG_487340</name>
</gene>
<dbReference type="FunFam" id="3.30.230.10:FF:000167">
    <property type="entry name" value="Galactokinase family protein"/>
    <property type="match status" value="1"/>
</dbReference>
<dbReference type="SUPFAM" id="SSF55060">
    <property type="entry name" value="GHMP Kinase, C-terminal domain"/>
    <property type="match status" value="1"/>
</dbReference>
<comment type="similarity">
    <text evidence="1">Belongs to the GHMP kinase family. GalK subfamily.</text>
</comment>
<dbReference type="STRING" id="5722.A2EFL5"/>
<dbReference type="OMA" id="DECELEM"/>
<evidence type="ECO:0000256" key="5">
    <source>
        <dbReference type="ARBA" id="ARBA00022840"/>
    </source>
</evidence>